<gene>
    <name evidence="2" type="primary">mexR</name>
    <name evidence="2" type="ORF">GCE9029_04912</name>
</gene>
<proteinExistence type="predicted"/>
<dbReference type="InterPro" id="IPR036390">
    <property type="entry name" value="WH_DNA-bd_sf"/>
</dbReference>
<sequence length="154" mass="17594">MVKPDLSLDNFLPYKLVQTAEKVADSMAAIYENEFGISRPEWRILASLGARDGLMSRDLSRETSLDKVKVSRILTKLEGRGWVVREAHATDQRAALVRLTHEGKALYDRIVPRVLEWERAMLDGLTGSQYRDLYQALDALQLRTRQLEDSGLDY</sequence>
<dbReference type="GO" id="GO:0006950">
    <property type="term" value="P:response to stress"/>
    <property type="evidence" value="ECO:0007669"/>
    <property type="project" value="TreeGrafter"/>
</dbReference>
<dbReference type="Gene3D" id="1.10.10.10">
    <property type="entry name" value="Winged helix-like DNA-binding domain superfamily/Winged helix DNA-binding domain"/>
    <property type="match status" value="1"/>
</dbReference>
<dbReference type="InterPro" id="IPR000835">
    <property type="entry name" value="HTH_MarR-typ"/>
</dbReference>
<dbReference type="AlphaFoldDB" id="A0A128FFY8"/>
<dbReference type="PANTHER" id="PTHR33164:SF43">
    <property type="entry name" value="HTH-TYPE TRANSCRIPTIONAL REPRESSOR YETL"/>
    <property type="match status" value="1"/>
</dbReference>
<dbReference type="EMBL" id="FIZX01000010">
    <property type="protein sequence ID" value="CZF85264.1"/>
    <property type="molecule type" value="Genomic_DNA"/>
</dbReference>
<evidence type="ECO:0000259" key="1">
    <source>
        <dbReference type="PROSITE" id="PS50995"/>
    </source>
</evidence>
<evidence type="ECO:0000313" key="3">
    <source>
        <dbReference type="Proteomes" id="UP000071641"/>
    </source>
</evidence>
<dbReference type="PRINTS" id="PR00598">
    <property type="entry name" value="HTHMARR"/>
</dbReference>
<protein>
    <submittedName>
        <fullName evidence="2">Multidrug resistance operon repressor</fullName>
    </submittedName>
</protein>
<organism evidence="2 3">
    <name type="scientific">Grimontia celer</name>
    <dbReference type="NCBI Taxonomy" id="1796497"/>
    <lineage>
        <taxon>Bacteria</taxon>
        <taxon>Pseudomonadati</taxon>
        <taxon>Pseudomonadota</taxon>
        <taxon>Gammaproteobacteria</taxon>
        <taxon>Vibrionales</taxon>
        <taxon>Vibrionaceae</taxon>
        <taxon>Grimontia</taxon>
    </lineage>
</organism>
<dbReference type="PANTHER" id="PTHR33164">
    <property type="entry name" value="TRANSCRIPTIONAL REGULATOR, MARR FAMILY"/>
    <property type="match status" value="1"/>
</dbReference>
<accession>A0A128FFY8</accession>
<dbReference type="InterPro" id="IPR039422">
    <property type="entry name" value="MarR/SlyA-like"/>
</dbReference>
<reference evidence="3" key="1">
    <citation type="submission" date="2016-02" db="EMBL/GenBank/DDBJ databases">
        <authorList>
            <person name="Rodrigo-Torres Lidia"/>
            <person name="Arahal R.David."/>
        </authorList>
    </citation>
    <scope>NUCLEOTIDE SEQUENCE [LARGE SCALE GENOMIC DNA]</scope>
    <source>
        <strain evidence="3">CECT 9029</strain>
    </source>
</reference>
<dbReference type="OrthoDB" id="8906692at2"/>
<dbReference type="SUPFAM" id="SSF46785">
    <property type="entry name" value="Winged helix' DNA-binding domain"/>
    <property type="match status" value="1"/>
</dbReference>
<dbReference type="SMART" id="SM00347">
    <property type="entry name" value="HTH_MARR"/>
    <property type="match status" value="1"/>
</dbReference>
<dbReference type="Pfam" id="PF12802">
    <property type="entry name" value="MarR_2"/>
    <property type="match status" value="1"/>
</dbReference>
<dbReference type="GO" id="GO:0003700">
    <property type="term" value="F:DNA-binding transcription factor activity"/>
    <property type="evidence" value="ECO:0007669"/>
    <property type="project" value="InterPro"/>
</dbReference>
<name>A0A128FFY8_9GAMM</name>
<dbReference type="PROSITE" id="PS50995">
    <property type="entry name" value="HTH_MARR_2"/>
    <property type="match status" value="1"/>
</dbReference>
<evidence type="ECO:0000313" key="2">
    <source>
        <dbReference type="EMBL" id="CZF85264.1"/>
    </source>
</evidence>
<dbReference type="InterPro" id="IPR036388">
    <property type="entry name" value="WH-like_DNA-bd_sf"/>
</dbReference>
<dbReference type="STRING" id="1796497.GCE9029_04912"/>
<dbReference type="Proteomes" id="UP000071641">
    <property type="component" value="Unassembled WGS sequence"/>
</dbReference>
<dbReference type="RefSeq" id="WP_062667778.1">
    <property type="nucleotide sequence ID" value="NZ_FIZX01000010.1"/>
</dbReference>
<keyword evidence="3" id="KW-1185">Reference proteome</keyword>
<feature type="domain" description="HTH marR-type" evidence="1">
    <location>
        <begin position="9"/>
        <end position="142"/>
    </location>
</feature>